<proteinExistence type="predicted"/>
<dbReference type="EMBL" id="FPHF01000027">
    <property type="protein sequence ID" value="SFV54291.1"/>
    <property type="molecule type" value="Genomic_DNA"/>
</dbReference>
<sequence>MRVFIFILFLLSALSSDEIRPAYLEIQETTKNTYKLLFKTPKGSEKGSIKLSLVLPTSFKVHSKSFSSLNSYTLMHLEFTMQEPINKQVIKIKNLNHSSVELIAKLVFLDGGTSIKRVLPQSGQLVIEHNSSFIQPFILMLI</sequence>
<accession>A0A1W1BLE6</accession>
<protein>
    <submittedName>
        <fullName evidence="1">Uncharacterized protein</fullName>
    </submittedName>
</protein>
<dbReference type="AlphaFoldDB" id="A0A1W1BLE6"/>
<reference evidence="1" key="1">
    <citation type="submission" date="2016-10" db="EMBL/GenBank/DDBJ databases">
        <authorList>
            <person name="de Groot N.N."/>
        </authorList>
    </citation>
    <scope>NUCLEOTIDE SEQUENCE</scope>
</reference>
<organism evidence="1">
    <name type="scientific">hydrothermal vent metagenome</name>
    <dbReference type="NCBI Taxonomy" id="652676"/>
    <lineage>
        <taxon>unclassified sequences</taxon>
        <taxon>metagenomes</taxon>
        <taxon>ecological metagenomes</taxon>
    </lineage>
</organism>
<name>A0A1W1BLE6_9ZZZZ</name>
<evidence type="ECO:0000313" key="1">
    <source>
        <dbReference type="EMBL" id="SFV54291.1"/>
    </source>
</evidence>
<gene>
    <name evidence="1" type="ORF">MNB_SM-4-341</name>
</gene>